<keyword evidence="5" id="KW-0735">Signal-anchor</keyword>
<keyword evidence="4" id="KW-0812">Transmembrane</keyword>
<gene>
    <name evidence="11" type="ORF">OFUS_LOCUS18259</name>
</gene>
<keyword evidence="9" id="KW-0325">Glycoprotein</keyword>
<evidence type="ECO:0000256" key="2">
    <source>
        <dbReference type="ARBA" id="ARBA00008124"/>
    </source>
</evidence>
<dbReference type="PANTHER" id="PTHR14647">
    <property type="entry name" value="GALACTOSE-3-O-SULFOTRANSFERASE"/>
    <property type="match status" value="1"/>
</dbReference>
<feature type="compositionally biased region" description="Basic and acidic residues" evidence="10">
    <location>
        <begin position="119"/>
        <end position="132"/>
    </location>
</feature>
<name>A0A8S4PI14_OWEFU</name>
<evidence type="ECO:0000256" key="9">
    <source>
        <dbReference type="ARBA" id="ARBA00023180"/>
    </source>
</evidence>
<keyword evidence="8" id="KW-0472">Membrane</keyword>
<dbReference type="GO" id="GO:0009247">
    <property type="term" value="P:glycolipid biosynthetic process"/>
    <property type="evidence" value="ECO:0007669"/>
    <property type="project" value="InterPro"/>
</dbReference>
<comment type="caution">
    <text evidence="11">The sequence shown here is derived from an EMBL/GenBank/DDBJ whole genome shotgun (WGS) entry which is preliminary data.</text>
</comment>
<keyword evidence="7" id="KW-0333">Golgi apparatus</keyword>
<evidence type="ECO:0000313" key="12">
    <source>
        <dbReference type="Proteomes" id="UP000749559"/>
    </source>
</evidence>
<dbReference type="Proteomes" id="UP000749559">
    <property type="component" value="Unassembled WGS sequence"/>
</dbReference>
<evidence type="ECO:0000256" key="8">
    <source>
        <dbReference type="ARBA" id="ARBA00023136"/>
    </source>
</evidence>
<accession>A0A8S4PI14</accession>
<sequence>MSRRRKLIFGVFTISFLLYLNNVWNFQQSYIPTRIGTGSYQDIYAKIENINENETHVLVDKLLYYKLLQMYATDKLIKLKTSPIGMNESIGKAHEPRRDEKIKAKPNGINENNGKALKPRRDVSDATKKLSENGKNTQELLMKNKTIPIKNDTKGKAQKQKRDVSIAANGLSKNAKNTQVVIKKTRPIFFLKTHKTGSSTIQNILMRYADKHNLTLALPSKGRYLFKYWHPFKNDSVMPLVSPNGTYDIMCHHLVYSKEVKQILPKDVYSLTILREPKSLFVSSYNFFGFGGKLCNRTVNEYLEMSIPDEVPLKSRFKTIKSNSSKCNPCTWVRHGVLYDFGLPYDEIDDRKKLSDIILKFDKEFDFVMILEYIDECLVMLKNQFGWTMEDILYIKQNEASSSNKTLKYLSAKSKKKLDVFLYQEHVMYDYFNKSLWRRIDTYGRERLSKEVNLFRKLRSDADRSCISHRTAKINVPDDLLKPCCNFLKGYVLKPGKRQDWLCRRLAAAEWAYTDLLRRRLVRDKVIQ</sequence>
<evidence type="ECO:0000256" key="10">
    <source>
        <dbReference type="SAM" id="MobiDB-lite"/>
    </source>
</evidence>
<keyword evidence="6" id="KW-1133">Transmembrane helix</keyword>
<dbReference type="Pfam" id="PF06990">
    <property type="entry name" value="Gal-3-0_sulfotr"/>
    <property type="match status" value="1"/>
</dbReference>
<evidence type="ECO:0000256" key="5">
    <source>
        <dbReference type="ARBA" id="ARBA00022968"/>
    </source>
</evidence>
<dbReference type="GO" id="GO:0000139">
    <property type="term" value="C:Golgi membrane"/>
    <property type="evidence" value="ECO:0007669"/>
    <property type="project" value="UniProtKB-SubCell"/>
</dbReference>
<dbReference type="PANTHER" id="PTHR14647:SF87">
    <property type="entry name" value="PUTATIVE-RELATED"/>
    <property type="match status" value="1"/>
</dbReference>
<reference evidence="11" key="1">
    <citation type="submission" date="2022-03" db="EMBL/GenBank/DDBJ databases">
        <authorList>
            <person name="Martin C."/>
        </authorList>
    </citation>
    <scope>NUCLEOTIDE SEQUENCE</scope>
</reference>
<dbReference type="InterPro" id="IPR009729">
    <property type="entry name" value="Gal-3-0_sulfotransfrase"/>
</dbReference>
<keyword evidence="3" id="KW-0808">Transferase</keyword>
<dbReference type="OrthoDB" id="514299at2759"/>
<keyword evidence="12" id="KW-1185">Reference proteome</keyword>
<dbReference type="AlphaFoldDB" id="A0A8S4PI14"/>
<dbReference type="GO" id="GO:0001733">
    <property type="term" value="F:galactosylceramide sulfotransferase activity"/>
    <property type="evidence" value="ECO:0007669"/>
    <property type="project" value="InterPro"/>
</dbReference>
<evidence type="ECO:0000256" key="6">
    <source>
        <dbReference type="ARBA" id="ARBA00022989"/>
    </source>
</evidence>
<dbReference type="SUPFAM" id="SSF52540">
    <property type="entry name" value="P-loop containing nucleoside triphosphate hydrolases"/>
    <property type="match status" value="1"/>
</dbReference>
<evidence type="ECO:0000256" key="3">
    <source>
        <dbReference type="ARBA" id="ARBA00022679"/>
    </source>
</evidence>
<proteinExistence type="inferred from homology"/>
<organism evidence="11 12">
    <name type="scientific">Owenia fusiformis</name>
    <name type="common">Polychaete worm</name>
    <dbReference type="NCBI Taxonomy" id="6347"/>
    <lineage>
        <taxon>Eukaryota</taxon>
        <taxon>Metazoa</taxon>
        <taxon>Spiralia</taxon>
        <taxon>Lophotrochozoa</taxon>
        <taxon>Annelida</taxon>
        <taxon>Polychaeta</taxon>
        <taxon>Sedentaria</taxon>
        <taxon>Canalipalpata</taxon>
        <taxon>Sabellida</taxon>
        <taxon>Oweniida</taxon>
        <taxon>Oweniidae</taxon>
        <taxon>Owenia</taxon>
    </lineage>
</organism>
<comment type="subcellular location">
    <subcellularLocation>
        <location evidence="1">Golgi apparatus membrane</location>
        <topology evidence="1">Single-pass type II membrane protein</topology>
    </subcellularLocation>
</comment>
<feature type="region of interest" description="Disordered" evidence="10">
    <location>
        <begin position="104"/>
        <end position="135"/>
    </location>
</feature>
<dbReference type="InterPro" id="IPR027417">
    <property type="entry name" value="P-loop_NTPase"/>
</dbReference>
<evidence type="ECO:0000256" key="4">
    <source>
        <dbReference type="ARBA" id="ARBA00022692"/>
    </source>
</evidence>
<evidence type="ECO:0000313" key="11">
    <source>
        <dbReference type="EMBL" id="CAH1793405.1"/>
    </source>
</evidence>
<evidence type="ECO:0000256" key="7">
    <source>
        <dbReference type="ARBA" id="ARBA00023034"/>
    </source>
</evidence>
<protein>
    <submittedName>
        <fullName evidence="11">Uncharacterized protein</fullName>
    </submittedName>
</protein>
<evidence type="ECO:0000256" key="1">
    <source>
        <dbReference type="ARBA" id="ARBA00004323"/>
    </source>
</evidence>
<dbReference type="EMBL" id="CAIIXF020000009">
    <property type="protein sequence ID" value="CAH1793405.1"/>
    <property type="molecule type" value="Genomic_DNA"/>
</dbReference>
<comment type="similarity">
    <text evidence="2">Belongs to the galactose-3-O-sulfotransferase family.</text>
</comment>
<dbReference type="Gene3D" id="3.40.50.300">
    <property type="entry name" value="P-loop containing nucleotide triphosphate hydrolases"/>
    <property type="match status" value="1"/>
</dbReference>